<dbReference type="EMBL" id="JACHWB010000001">
    <property type="protein sequence ID" value="MBB3017060.1"/>
    <property type="molecule type" value="Genomic_DNA"/>
</dbReference>
<feature type="region of interest" description="Disordered" evidence="1">
    <location>
        <begin position="97"/>
        <end position="143"/>
    </location>
</feature>
<proteinExistence type="predicted"/>
<evidence type="ECO:0000313" key="3">
    <source>
        <dbReference type="Proteomes" id="UP000532010"/>
    </source>
</evidence>
<comment type="caution">
    <text evidence="2">The sequence shown here is derived from an EMBL/GenBank/DDBJ whole genome shotgun (WGS) entry which is preliminary data.</text>
</comment>
<sequence>MPELLARVVIQPLKGLGRDLWRAAIRFRKKHIEADDSSTGFDDPRNHLGHDRARPWPLPQSPQALLVDIHDRDEVLTLGAWIDQLIDIERLQANSLNESRIQNPEHQQAHEEQKTDNPAGSEAPPLFQKMRHDWNSARTGSRA</sequence>
<organism evidence="2 3">
    <name type="scientific">Microvirga lupini</name>
    <dbReference type="NCBI Taxonomy" id="420324"/>
    <lineage>
        <taxon>Bacteria</taxon>
        <taxon>Pseudomonadati</taxon>
        <taxon>Pseudomonadota</taxon>
        <taxon>Alphaproteobacteria</taxon>
        <taxon>Hyphomicrobiales</taxon>
        <taxon>Methylobacteriaceae</taxon>
        <taxon>Microvirga</taxon>
    </lineage>
</organism>
<reference evidence="2 3" key="1">
    <citation type="submission" date="2020-08" db="EMBL/GenBank/DDBJ databases">
        <title>The Agave Microbiome: Exploring the role of microbial communities in plant adaptations to desert environments.</title>
        <authorList>
            <person name="Partida-Martinez L.P."/>
        </authorList>
    </citation>
    <scope>NUCLEOTIDE SEQUENCE [LARGE SCALE GENOMIC DNA]</scope>
    <source>
        <strain evidence="2 3">AT3.9</strain>
    </source>
</reference>
<feature type="compositionally biased region" description="Polar residues" evidence="1">
    <location>
        <begin position="97"/>
        <end position="106"/>
    </location>
</feature>
<evidence type="ECO:0000313" key="2">
    <source>
        <dbReference type="EMBL" id="MBB3017060.1"/>
    </source>
</evidence>
<evidence type="ECO:0000256" key="1">
    <source>
        <dbReference type="SAM" id="MobiDB-lite"/>
    </source>
</evidence>
<feature type="region of interest" description="Disordered" evidence="1">
    <location>
        <begin position="35"/>
        <end position="59"/>
    </location>
</feature>
<dbReference type="AlphaFoldDB" id="A0A7W4YU53"/>
<gene>
    <name evidence="2" type="ORF">FHR70_000100</name>
</gene>
<feature type="compositionally biased region" description="Basic and acidic residues" evidence="1">
    <location>
        <begin position="42"/>
        <end position="54"/>
    </location>
</feature>
<dbReference type="Proteomes" id="UP000532010">
    <property type="component" value="Unassembled WGS sequence"/>
</dbReference>
<protein>
    <submittedName>
        <fullName evidence="2">Uncharacterized protein</fullName>
    </submittedName>
</protein>
<accession>A0A7W4YU53</accession>
<keyword evidence="3" id="KW-1185">Reference proteome</keyword>
<name>A0A7W4YU53_9HYPH</name>